<accession>A0ABT7C0I6</accession>
<evidence type="ECO:0000313" key="1">
    <source>
        <dbReference type="EMBL" id="MDJ1184820.1"/>
    </source>
</evidence>
<sequence length="376" mass="42911">MTASVIVLGISGANFLMDPYGVMNAPTIEGFNKLKPTKGNHTRLFKAVDVIRLKPQNVFLGTSRTNLALDPRHPAFSNNGSEMSYNLGLQDANLYEILRYLEHAIANQDEVKNVVIGIDYLSFNEWSRPKPDFDETILGRTTISGPLMMNVLFSLDVFKSSQKTLVENVSKGRNSSEFINGMRVLHTHKLPWTMEYFTNGFIVLSNAYNHYKLSEKRLEDLQKIVDICREQNINLQLFISPVHASQLEAIRAAGKWDNFEQWKREVAEISPFWDFSGYNSLTTEEIAEQMVYYRDSSHYSPEVGNLVLNRIFDYQLDKVPDDFGVRVTSESIDAHLEEIRGDREAWANTHPKLIQTVEELMQARGNNATFQIGSPF</sequence>
<protein>
    <submittedName>
        <fullName evidence="1">Uncharacterized protein</fullName>
    </submittedName>
</protein>
<evidence type="ECO:0000313" key="2">
    <source>
        <dbReference type="Proteomes" id="UP001232992"/>
    </source>
</evidence>
<proteinExistence type="predicted"/>
<organism evidence="1 2">
    <name type="scientific">Roseofilum casamattae BLCC-M143</name>
    <dbReference type="NCBI Taxonomy" id="3022442"/>
    <lineage>
        <taxon>Bacteria</taxon>
        <taxon>Bacillati</taxon>
        <taxon>Cyanobacteriota</taxon>
        <taxon>Cyanophyceae</taxon>
        <taxon>Desertifilales</taxon>
        <taxon>Desertifilaceae</taxon>
        <taxon>Roseofilum</taxon>
        <taxon>Roseofilum casamattae</taxon>
    </lineage>
</organism>
<dbReference type="EMBL" id="JAQOSQ010000020">
    <property type="protein sequence ID" value="MDJ1184820.1"/>
    <property type="molecule type" value="Genomic_DNA"/>
</dbReference>
<comment type="caution">
    <text evidence="1">The sequence shown here is derived from an EMBL/GenBank/DDBJ whole genome shotgun (WGS) entry which is preliminary data.</text>
</comment>
<reference evidence="1 2" key="1">
    <citation type="submission" date="2023-01" db="EMBL/GenBank/DDBJ databases">
        <title>Novel diversity within Roseofilum (Cyanobacteria; Desertifilaceae) from marine benthic mats with descriptions of four novel species.</title>
        <authorList>
            <person name="Wang Y."/>
            <person name="Berthold D.E."/>
            <person name="Hu J."/>
            <person name="Lefler F.W."/>
            <person name="Laughinghouse H.D. IV."/>
        </authorList>
    </citation>
    <scope>NUCLEOTIDE SEQUENCE [LARGE SCALE GENOMIC DNA]</scope>
    <source>
        <strain evidence="1 2">BLCC-M143</strain>
    </source>
</reference>
<keyword evidence="2" id="KW-1185">Reference proteome</keyword>
<dbReference type="RefSeq" id="WP_283759475.1">
    <property type="nucleotide sequence ID" value="NZ_JAQOSQ010000020.1"/>
</dbReference>
<name>A0ABT7C0I6_9CYAN</name>
<gene>
    <name evidence="1" type="ORF">PMH09_16655</name>
</gene>
<dbReference type="Proteomes" id="UP001232992">
    <property type="component" value="Unassembled WGS sequence"/>
</dbReference>